<dbReference type="InterPro" id="IPR008271">
    <property type="entry name" value="Ser/Thr_kinase_AS"/>
</dbReference>
<evidence type="ECO:0000313" key="8">
    <source>
        <dbReference type="Proteomes" id="UP001176521"/>
    </source>
</evidence>
<keyword evidence="7" id="KW-0418">Kinase</keyword>
<keyword evidence="8" id="KW-1185">Reference proteome</keyword>
<dbReference type="GO" id="GO:0005524">
    <property type="term" value="F:ATP binding"/>
    <property type="evidence" value="ECO:0007669"/>
    <property type="project" value="UniProtKB-UniRule"/>
</dbReference>
<dbReference type="InterPro" id="IPR011009">
    <property type="entry name" value="Kinase-like_dom_sf"/>
</dbReference>
<evidence type="ECO:0000256" key="4">
    <source>
        <dbReference type="PROSITE-ProRule" id="PRU10141"/>
    </source>
</evidence>
<feature type="compositionally biased region" description="Gly residues" evidence="5">
    <location>
        <begin position="86"/>
        <end position="96"/>
    </location>
</feature>
<dbReference type="SMART" id="SM00220">
    <property type="entry name" value="S_TKc"/>
    <property type="match status" value="1"/>
</dbReference>
<feature type="compositionally biased region" description="Low complexity" evidence="5">
    <location>
        <begin position="30"/>
        <end position="56"/>
    </location>
</feature>
<dbReference type="GO" id="GO:0004674">
    <property type="term" value="F:protein serine/threonine kinase activity"/>
    <property type="evidence" value="ECO:0007669"/>
    <property type="project" value="UniProtKB-EC"/>
</dbReference>
<dbReference type="PROSITE" id="PS50011">
    <property type="entry name" value="PROTEIN_KINASE_DOM"/>
    <property type="match status" value="1"/>
</dbReference>
<gene>
    <name evidence="7" type="primary">KIC1</name>
    <name evidence="7" type="ORF">OC842_001597</name>
</gene>
<comment type="caution">
    <text evidence="7">The sequence shown here is derived from an EMBL/GenBank/DDBJ whole genome shotgun (WGS) entry which is preliminary data.</text>
</comment>
<feature type="domain" description="Protein kinase" evidence="6">
    <location>
        <begin position="316"/>
        <end position="579"/>
    </location>
</feature>
<dbReference type="InterPro" id="IPR000719">
    <property type="entry name" value="Prot_kinase_dom"/>
</dbReference>
<dbReference type="Gene3D" id="1.10.510.10">
    <property type="entry name" value="Transferase(Phosphotransferase) domain 1"/>
    <property type="match status" value="1"/>
</dbReference>
<evidence type="ECO:0000256" key="5">
    <source>
        <dbReference type="SAM" id="MobiDB-lite"/>
    </source>
</evidence>
<feature type="compositionally biased region" description="Low complexity" evidence="5">
    <location>
        <begin position="280"/>
        <end position="301"/>
    </location>
</feature>
<keyword evidence="7" id="KW-0808">Transferase</keyword>
<sequence length="1050" mass="109248">MASSLVGAFRHRPSFSGGGSNRGGGGGAGNSSSSGNINDIGGNLSSSSSSGNGNLANAGATQGGAFSLGFGPSSLLPAFGSAQGPTAGGGGAGAGSGPQHLHQQYHSQHQHQHQHQHQQHPSQQGGSAHPGNAPGAGFSMAGIGSGALGFSTPTYPQQQQQTALDLGEGMSMNLSVGMPPAPPPPHQSSAGNGMMGAGPGGLSMPGSHHHYHPPPQLQQSYGQNGPLIASRAPPPPPQAQGMQGSMHGGFLQQQQHQQQHMHTLSQGPPPPSSSFGLNGSMHPPAHAHNPSSSAASTSASVPAPAPVVQSSVHKIFRKLELVGRGAYGSVFRGQHIASGTAVALKIVNLDTPDDQDVADIQREVALLSQLRDPDRYNVVRYWGSWLEGPEIWLVMDLAEGGSVRTLMKAGAIAERFASIIVRETLIALAYLHRSGIIHRDIKAANILLTNAGRILLCDFGVAASLASATGAGNKRSTFVGTPCWMAPEVIAAADGKLYDQSADIWSLGITIYEIVTGNPPHASDEDQSKTLLRIAKGKPPRLPTDMVFTQPMRDFVAACLNEEANERPSAEELSKLKWIKSTSKVSTSILRDLIQQYNSWTKTGGMRMSLVGAQASLAGAGARSSYLSTDSEWEFNEDASHDLFSDFPNQSQISALPKPPRRADPLARMFDDENGMSGSSNMSQSFAGKPRLPYITGPTFGDGTMRPGENSYPPTPSQAQIPMFELPELGPTGDVQAAPIAQPPPLPRSSSPPPPQLPTPPQRVASPPPARIPTPPQRVASPSPPRIPNSPAPAPSPPPPPPLQEQQQRGASPTPPRISSPPPPQQQQSQQQQQQEQQQQQQQQQQQRNPSPPPPRIPSPPPPLRSPSPPIRYPTPPPLRPLNLIDLLAGYNVLAGAADFSLTTEQATAHHGHGHGHTQPGSDSVVSGSLPSYYASANGNSSVTPALAPAAGLMGDPASIFAASESSANDKLASELSRTIDELGRWLDTMASKLDSVLLDASASRVPAVGPAGSGGEGVAGMGAASLGNGEASLGGLDSVIEVDGSVEME</sequence>
<evidence type="ECO:0000256" key="3">
    <source>
        <dbReference type="ARBA" id="ARBA00022840"/>
    </source>
</evidence>
<feature type="region of interest" description="Disordered" evidence="5">
    <location>
        <begin position="906"/>
        <end position="925"/>
    </location>
</feature>
<feature type="region of interest" description="Disordered" evidence="5">
    <location>
        <begin position="170"/>
        <end position="301"/>
    </location>
</feature>
<dbReference type="EMBL" id="JAPDMQ010000058">
    <property type="protein sequence ID" value="KAK0537544.1"/>
    <property type="molecule type" value="Genomic_DNA"/>
</dbReference>
<feature type="compositionally biased region" description="Pro residues" evidence="5">
    <location>
        <begin position="741"/>
        <end position="803"/>
    </location>
</feature>
<protein>
    <recommendedName>
        <fullName evidence="1">non-specific serine/threonine protein kinase</fullName>
        <ecNumber evidence="1">2.7.11.1</ecNumber>
    </recommendedName>
</protein>
<keyword evidence="2 4" id="KW-0547">Nucleotide-binding</keyword>
<keyword evidence="3 4" id="KW-0067">ATP-binding</keyword>
<proteinExistence type="predicted"/>
<dbReference type="PROSITE" id="PS00107">
    <property type="entry name" value="PROTEIN_KINASE_ATP"/>
    <property type="match status" value="1"/>
</dbReference>
<dbReference type="GO" id="GO:0005737">
    <property type="term" value="C:cytoplasm"/>
    <property type="evidence" value="ECO:0007669"/>
    <property type="project" value="TreeGrafter"/>
</dbReference>
<feature type="binding site" evidence="4">
    <location>
        <position position="345"/>
    </location>
    <ligand>
        <name>ATP</name>
        <dbReference type="ChEBI" id="CHEBI:30616"/>
    </ligand>
</feature>
<feature type="compositionally biased region" description="Pro residues" evidence="5">
    <location>
        <begin position="813"/>
        <end position="825"/>
    </location>
</feature>
<dbReference type="PANTHER" id="PTHR48012:SF21">
    <property type="entry name" value="PH DOMAIN-CONTAINING PROTEIN"/>
    <property type="match status" value="1"/>
</dbReference>
<evidence type="ECO:0000256" key="1">
    <source>
        <dbReference type="ARBA" id="ARBA00012513"/>
    </source>
</evidence>
<dbReference type="AlphaFoldDB" id="A0AAN6GFB1"/>
<evidence type="ECO:0000313" key="7">
    <source>
        <dbReference type="EMBL" id="KAK0537544.1"/>
    </source>
</evidence>
<feature type="compositionally biased region" description="Basic residues" evidence="5">
    <location>
        <begin position="108"/>
        <end position="118"/>
    </location>
</feature>
<dbReference type="InterPro" id="IPR050629">
    <property type="entry name" value="STE20/SPS1-PAK"/>
</dbReference>
<dbReference type="Proteomes" id="UP001176521">
    <property type="component" value="Unassembled WGS sequence"/>
</dbReference>
<feature type="region of interest" description="Disordered" evidence="5">
    <location>
        <begin position="79"/>
        <end position="140"/>
    </location>
</feature>
<dbReference type="SUPFAM" id="SSF56112">
    <property type="entry name" value="Protein kinase-like (PK-like)"/>
    <property type="match status" value="1"/>
</dbReference>
<evidence type="ECO:0000259" key="6">
    <source>
        <dbReference type="PROSITE" id="PS50011"/>
    </source>
</evidence>
<dbReference type="PANTHER" id="PTHR48012">
    <property type="entry name" value="STERILE20-LIKE KINASE, ISOFORM B-RELATED"/>
    <property type="match status" value="1"/>
</dbReference>
<feature type="compositionally biased region" description="Gly residues" evidence="5">
    <location>
        <begin position="16"/>
        <end position="29"/>
    </location>
</feature>
<reference evidence="7" key="1">
    <citation type="journal article" date="2023" name="PhytoFront">
        <title>Draft Genome Resources of Seven Strains of Tilletia horrida, Causal Agent of Kernel Smut of Rice.</title>
        <authorList>
            <person name="Khanal S."/>
            <person name="Antony Babu S."/>
            <person name="Zhou X.G."/>
        </authorList>
    </citation>
    <scope>NUCLEOTIDE SEQUENCE</scope>
    <source>
        <strain evidence="7">TX3</strain>
    </source>
</reference>
<dbReference type="Pfam" id="PF00069">
    <property type="entry name" value="Pkinase"/>
    <property type="match status" value="1"/>
</dbReference>
<feature type="compositionally biased region" description="Gly residues" evidence="5">
    <location>
        <begin position="193"/>
        <end position="203"/>
    </location>
</feature>
<name>A0AAN6GFB1_9BASI</name>
<organism evidence="7 8">
    <name type="scientific">Tilletia horrida</name>
    <dbReference type="NCBI Taxonomy" id="155126"/>
    <lineage>
        <taxon>Eukaryota</taxon>
        <taxon>Fungi</taxon>
        <taxon>Dikarya</taxon>
        <taxon>Basidiomycota</taxon>
        <taxon>Ustilaginomycotina</taxon>
        <taxon>Exobasidiomycetes</taxon>
        <taxon>Tilletiales</taxon>
        <taxon>Tilletiaceae</taxon>
        <taxon>Tilletia</taxon>
    </lineage>
</organism>
<dbReference type="PROSITE" id="PS00108">
    <property type="entry name" value="PROTEIN_KINASE_ST"/>
    <property type="match status" value="1"/>
</dbReference>
<dbReference type="PRINTS" id="PR01217">
    <property type="entry name" value="PRICHEXTENSN"/>
</dbReference>
<accession>A0AAN6GFB1</accession>
<evidence type="ECO:0000256" key="2">
    <source>
        <dbReference type="ARBA" id="ARBA00022741"/>
    </source>
</evidence>
<feature type="compositionally biased region" description="Low complexity" evidence="5">
    <location>
        <begin position="826"/>
        <end position="849"/>
    </location>
</feature>
<feature type="compositionally biased region" description="Pro residues" evidence="5">
    <location>
        <begin position="850"/>
        <end position="877"/>
    </location>
</feature>
<feature type="region of interest" description="Disordered" evidence="5">
    <location>
        <begin position="670"/>
        <end position="877"/>
    </location>
</feature>
<dbReference type="FunFam" id="1.10.510.10:FF:000421">
    <property type="entry name" value="Serine/threonine-protein kinase PAK 6"/>
    <property type="match status" value="1"/>
</dbReference>
<feature type="region of interest" description="Disordered" evidence="5">
    <location>
        <begin position="1"/>
        <end position="56"/>
    </location>
</feature>
<dbReference type="EC" id="2.7.11.1" evidence="1"/>
<feature type="compositionally biased region" description="Low complexity" evidence="5">
    <location>
        <begin position="97"/>
        <end position="107"/>
    </location>
</feature>
<dbReference type="InterPro" id="IPR017441">
    <property type="entry name" value="Protein_kinase_ATP_BS"/>
</dbReference>